<feature type="transmembrane region" description="Helical" evidence="1">
    <location>
        <begin position="756"/>
        <end position="779"/>
    </location>
</feature>
<feature type="transmembrane region" description="Helical" evidence="1">
    <location>
        <begin position="521"/>
        <end position="541"/>
    </location>
</feature>
<evidence type="ECO:0000313" key="2">
    <source>
        <dbReference type="EMBL" id="MBP2016739.1"/>
    </source>
</evidence>
<feature type="transmembrane region" description="Helical" evidence="1">
    <location>
        <begin position="661"/>
        <end position="684"/>
    </location>
</feature>
<keyword evidence="1" id="KW-0472">Membrane</keyword>
<name>A0ABS4JMH1_9FIRM</name>
<reference evidence="2 3" key="1">
    <citation type="submission" date="2021-03" db="EMBL/GenBank/DDBJ databases">
        <title>Genomic Encyclopedia of Type Strains, Phase IV (KMG-IV): sequencing the most valuable type-strain genomes for metagenomic binning, comparative biology and taxonomic classification.</title>
        <authorList>
            <person name="Goeker M."/>
        </authorList>
    </citation>
    <scope>NUCLEOTIDE SEQUENCE [LARGE SCALE GENOMIC DNA]</scope>
    <source>
        <strain evidence="2 3">DSM 27138</strain>
    </source>
</reference>
<accession>A0ABS4JMH1</accession>
<proteinExistence type="predicted"/>
<keyword evidence="3" id="KW-1185">Reference proteome</keyword>
<evidence type="ECO:0000313" key="3">
    <source>
        <dbReference type="Proteomes" id="UP001519289"/>
    </source>
</evidence>
<evidence type="ECO:0000256" key="1">
    <source>
        <dbReference type="SAM" id="Phobius"/>
    </source>
</evidence>
<keyword evidence="1" id="KW-0812">Transmembrane</keyword>
<feature type="transmembrane region" description="Helical" evidence="1">
    <location>
        <begin position="12"/>
        <end position="32"/>
    </location>
</feature>
<dbReference type="InterPro" id="IPR050250">
    <property type="entry name" value="Macrolide_Exporter_MacB"/>
</dbReference>
<protein>
    <recommendedName>
        <fullName evidence="4">ABC3 transporter permease protein domain-containing protein</fullName>
    </recommendedName>
</protein>
<dbReference type="RefSeq" id="WP_209464895.1">
    <property type="nucleotide sequence ID" value="NZ_JAGGLG010000001.1"/>
</dbReference>
<keyword evidence="1" id="KW-1133">Transmembrane helix</keyword>
<dbReference type="EMBL" id="JAGGLG010000001">
    <property type="protein sequence ID" value="MBP2016739.1"/>
    <property type="molecule type" value="Genomic_DNA"/>
</dbReference>
<sequence length="1232" mass="131331">MWRFWSGRRDRLSLALIGVAVLSAGLSVMSLLTDSIRGTVVRAYEQTWRSPYDILVHMPLDGTPQGDLTEPNILTTLPPGITQAQLEEVRRVPGVEVAAPVAVVGHVQAGPSYLFPSADLPHPGGGIYRITSQVTSTDTLVPEAMREEYVVALPDPRTGQLPDQVPDGALLLDAGQRVSLVISAQIPTLLVGVDPEAEDKLVGLNKALTEGRYLRSADGVDTRQVGSRPVPVIPVLVNTFGLRGMTYSLTVEELDAGGRVKRKVAERTLAGDELLTAIEEGEVALHRVYGQSGTLTYTPVRSPHPDRWPDAFAMRPASVDLQSLLAYSGPVSPQTSVTAGTPVRPWTPGADDQIFYYTIRGYFDSSRLDVAKDPDSQLPLMTYRPAEALLVLDGDLRPVNPPRRIAGSLSPTGFLSSPPALLTTLEAARGLAGENAVNAIQVKVAGADHFTPEVVARVHDIAAEIERRTGLVAEVTMGSSPMKVLVQVPGPGPGESAGWIEVPWIHKDAAMTVVQQVEFGYSGYIAVVLIVGALYALTTALTGVTARRREVGVALAVGWPGRYLGRIAAGEQMLFAVVAGVLAAFSAAVGGAGPRMVGGVFAVSLLLYLPACIAAGWAAAATPPGAALRWGDTAPGRRVLPGTGILPLAISSLLGRPLRTCLTGIAIALPTGLITVLAFTAGHLDGVLYTTLTGQYAALKVGPLQFAAGAVALLVAATAAFDLIRQNAVDHRDERALLHALGWPHRWIAGTMVAEGVLLGVLSGALGLLLAAGSLQVLYGSAAAAFQGVSLLAGLLPAGLGLVTGLLGSRVELRSWDRYALAGAGTGQVARFDARALSAAAAVLLAAVSVTVALVAPRVIREREVATAGAEHEEAIEAQAAIEAAVARQSEALEQMDLDGYLATLNPTSQAYLMEHRHWFEDVLRWRSENPNRRVTRSVDRVALLGTNTAHVDILLRLEDTETTSVALETVWVQTREGRWVEHGWQKEVLQSGDVVVWYPEEAAALAREMLTNAVEAVALAQEAGWWSGGPVVIDIMSDEQKFRASQGPWLGQFGLDPWTDYGEPIRLSARRVAPGPLSLYQIITAQEARRMSHNNAPRWLVLPVGELAASRAAQLSREALVESLSAATPMPLAELATVPPTFMLPEDKAHLARDTGFALVLYLEEQAGPEAVRRLLERLAGHPVDPVGTGPDVEPARGARALQALEQMTGKRVAELEQDFLAWWNQRIVRR</sequence>
<feature type="transmembrane region" description="Helical" evidence="1">
    <location>
        <begin position="836"/>
        <end position="856"/>
    </location>
</feature>
<feature type="transmembrane region" description="Helical" evidence="1">
    <location>
        <begin position="785"/>
        <end position="808"/>
    </location>
</feature>
<dbReference type="Proteomes" id="UP001519289">
    <property type="component" value="Unassembled WGS sequence"/>
</dbReference>
<dbReference type="PANTHER" id="PTHR30572">
    <property type="entry name" value="MEMBRANE COMPONENT OF TRANSPORTER-RELATED"/>
    <property type="match status" value="1"/>
</dbReference>
<dbReference type="PANTHER" id="PTHR30572:SF4">
    <property type="entry name" value="ABC TRANSPORTER PERMEASE YTRF"/>
    <property type="match status" value="1"/>
</dbReference>
<organism evidence="2 3">
    <name type="scientific">Symbiobacterium terraclitae</name>
    <dbReference type="NCBI Taxonomy" id="557451"/>
    <lineage>
        <taxon>Bacteria</taxon>
        <taxon>Bacillati</taxon>
        <taxon>Bacillota</taxon>
        <taxon>Clostridia</taxon>
        <taxon>Eubacteriales</taxon>
        <taxon>Symbiobacteriaceae</taxon>
        <taxon>Symbiobacterium</taxon>
    </lineage>
</organism>
<gene>
    <name evidence="2" type="ORF">J2Z79_000112</name>
</gene>
<feature type="transmembrane region" description="Helical" evidence="1">
    <location>
        <begin position="573"/>
        <end position="593"/>
    </location>
</feature>
<evidence type="ECO:0008006" key="4">
    <source>
        <dbReference type="Google" id="ProtNLM"/>
    </source>
</evidence>
<feature type="transmembrane region" description="Helical" evidence="1">
    <location>
        <begin position="599"/>
        <end position="620"/>
    </location>
</feature>
<comment type="caution">
    <text evidence="2">The sequence shown here is derived from an EMBL/GenBank/DDBJ whole genome shotgun (WGS) entry which is preliminary data.</text>
</comment>
<feature type="transmembrane region" description="Helical" evidence="1">
    <location>
        <begin position="704"/>
        <end position="724"/>
    </location>
</feature>